<gene>
    <name evidence="1" type="ORF">C8Z91_33465</name>
</gene>
<reference evidence="1 2" key="1">
    <citation type="submission" date="2018-03" db="EMBL/GenBank/DDBJ databases">
        <title>Genome sequence of Paenibacillus elgii strain AC13 an antimicrobial compound producing bacteria.</title>
        <authorList>
            <person name="Kurokawa A.S."/>
            <person name="Araujo J.F."/>
            <person name="Costa R.A."/>
            <person name="Ortega D.B."/>
            <person name="Pires A.S."/>
            <person name="Pappas G.J.Jr."/>
            <person name="Franco O.L."/>
            <person name="Barreto C."/>
            <person name="Magalhaes B.S."/>
            <person name="Kruger R.H."/>
        </authorList>
    </citation>
    <scope>NUCLEOTIDE SEQUENCE [LARGE SCALE GENOMIC DNA]</scope>
    <source>
        <strain evidence="1 2">AC13</strain>
    </source>
</reference>
<evidence type="ECO:0000313" key="1">
    <source>
        <dbReference type="EMBL" id="PUA34787.1"/>
    </source>
</evidence>
<organism evidence="1 2">
    <name type="scientific">Paenibacillus elgii</name>
    <dbReference type="NCBI Taxonomy" id="189691"/>
    <lineage>
        <taxon>Bacteria</taxon>
        <taxon>Bacillati</taxon>
        <taxon>Bacillota</taxon>
        <taxon>Bacilli</taxon>
        <taxon>Bacillales</taxon>
        <taxon>Paenibacillaceae</taxon>
        <taxon>Paenibacillus</taxon>
    </lineage>
</organism>
<dbReference type="Proteomes" id="UP000244184">
    <property type="component" value="Unassembled WGS sequence"/>
</dbReference>
<evidence type="ECO:0000313" key="2">
    <source>
        <dbReference type="Proteomes" id="UP000244184"/>
    </source>
</evidence>
<dbReference type="EMBL" id="PYHP01000099">
    <property type="protein sequence ID" value="PUA34787.1"/>
    <property type="molecule type" value="Genomic_DNA"/>
</dbReference>
<dbReference type="AlphaFoldDB" id="A0A2T6FSC6"/>
<comment type="caution">
    <text evidence="1">The sequence shown here is derived from an EMBL/GenBank/DDBJ whole genome shotgun (WGS) entry which is preliminary data.</text>
</comment>
<accession>A0A2T6FSC6</accession>
<sequence length="65" mass="7799">MGHAEQNSLNQRKADLERQVGERYDMEEQLRNFKRQISIVARLDIDKEQILKIVIHRARAKKRNI</sequence>
<name>A0A2T6FSC6_9BACL</name>
<protein>
    <submittedName>
        <fullName evidence="1">Uncharacterized protein</fullName>
    </submittedName>
</protein>
<proteinExistence type="predicted"/>